<dbReference type="InterPro" id="IPR027417">
    <property type="entry name" value="P-loop_NTPase"/>
</dbReference>
<dbReference type="InterPro" id="IPR003439">
    <property type="entry name" value="ABC_transporter-like_ATP-bd"/>
</dbReference>
<dbReference type="EMBL" id="JBHSAY010000021">
    <property type="protein sequence ID" value="MFC4135342.1"/>
    <property type="molecule type" value="Genomic_DNA"/>
</dbReference>
<evidence type="ECO:0000256" key="1">
    <source>
        <dbReference type="SAM" id="MobiDB-lite"/>
    </source>
</evidence>
<reference evidence="4" key="1">
    <citation type="journal article" date="2019" name="Int. J. Syst. Evol. Microbiol.">
        <title>The Global Catalogue of Microorganisms (GCM) 10K type strain sequencing project: providing services to taxonomists for standard genome sequencing and annotation.</title>
        <authorList>
            <consortium name="The Broad Institute Genomics Platform"/>
            <consortium name="The Broad Institute Genome Sequencing Center for Infectious Disease"/>
            <person name="Wu L."/>
            <person name="Ma J."/>
        </authorList>
    </citation>
    <scope>NUCLEOTIDE SEQUENCE [LARGE SCALE GENOMIC DNA]</scope>
    <source>
        <strain evidence="4">CGMCC 4.7289</strain>
    </source>
</reference>
<evidence type="ECO:0000313" key="4">
    <source>
        <dbReference type="Proteomes" id="UP001595816"/>
    </source>
</evidence>
<dbReference type="Proteomes" id="UP001595816">
    <property type="component" value="Unassembled WGS sequence"/>
</dbReference>
<dbReference type="Gene3D" id="3.40.50.300">
    <property type="entry name" value="P-loop containing nucleotide triphosphate hydrolases"/>
    <property type="match status" value="1"/>
</dbReference>
<organism evidence="3 4">
    <name type="scientific">Hamadaea flava</name>
    <dbReference type="NCBI Taxonomy" id="1742688"/>
    <lineage>
        <taxon>Bacteria</taxon>
        <taxon>Bacillati</taxon>
        <taxon>Actinomycetota</taxon>
        <taxon>Actinomycetes</taxon>
        <taxon>Micromonosporales</taxon>
        <taxon>Micromonosporaceae</taxon>
        <taxon>Hamadaea</taxon>
    </lineage>
</organism>
<proteinExistence type="predicted"/>
<dbReference type="RefSeq" id="WP_382191107.1">
    <property type="nucleotide sequence ID" value="NZ_JBHSAY010000021.1"/>
</dbReference>
<feature type="region of interest" description="Disordered" evidence="1">
    <location>
        <begin position="1"/>
        <end position="28"/>
    </location>
</feature>
<evidence type="ECO:0000313" key="3">
    <source>
        <dbReference type="EMBL" id="MFC4135342.1"/>
    </source>
</evidence>
<comment type="caution">
    <text evidence="3">The sequence shown here is derived from an EMBL/GenBank/DDBJ whole genome shotgun (WGS) entry which is preliminary data.</text>
</comment>
<dbReference type="SUPFAM" id="SSF52540">
    <property type="entry name" value="P-loop containing nucleoside triphosphate hydrolases"/>
    <property type="match status" value="1"/>
</dbReference>
<accession>A0ABV8LY81</accession>
<keyword evidence="3" id="KW-0547">Nucleotide-binding</keyword>
<name>A0ABV8LY81_9ACTN</name>
<feature type="domain" description="ABC transporter" evidence="2">
    <location>
        <begin position="61"/>
        <end position="194"/>
    </location>
</feature>
<dbReference type="Pfam" id="PF00005">
    <property type="entry name" value="ABC_tran"/>
    <property type="match status" value="1"/>
</dbReference>
<evidence type="ECO:0000259" key="2">
    <source>
        <dbReference type="Pfam" id="PF00005"/>
    </source>
</evidence>
<keyword evidence="3" id="KW-0067">ATP-binding</keyword>
<protein>
    <submittedName>
        <fullName evidence="3">ATP-binding cassette domain-containing protein</fullName>
    </submittedName>
</protein>
<dbReference type="GO" id="GO:0005524">
    <property type="term" value="F:ATP binding"/>
    <property type="evidence" value="ECO:0007669"/>
    <property type="project" value="UniProtKB-KW"/>
</dbReference>
<keyword evidence="4" id="KW-1185">Reference proteome</keyword>
<sequence length="237" mass="25338">MNTAEVLTDPATCDEGSADDATAGPLPLNAGDTTEEPAVPAPVLAARGLGHHTSRAVFGRFDLEVYPGELVVLTGTPGSGRTAALLSLTGNFRHRHGVVVRAKTALGLVPGVHEPEPMLTAQEHLDERLRLLRPIGLPTRARRVRHKQALDQAGQRLPFDLMTKAGELTPIDRHRLMIELALLADPAVIAVDDADLGLTFDEQRDLAAALRATGRAVVLTAREATAYAPDQIVEITR</sequence>
<gene>
    <name evidence="3" type="ORF">ACFOZ4_32425</name>
</gene>